<feature type="chain" id="PRO_5029648736" evidence="1">
    <location>
        <begin position="29"/>
        <end position="41"/>
    </location>
</feature>
<reference evidence="2 3" key="1">
    <citation type="journal article" date="2020" name="bioRxiv">
        <title>Sequence and annotation of 42 cannabis genomes reveals extensive copy number variation in cannabinoid synthesis and pathogen resistance genes.</title>
        <authorList>
            <person name="Mckernan K.J."/>
            <person name="Helbert Y."/>
            <person name="Kane L.T."/>
            <person name="Ebling H."/>
            <person name="Zhang L."/>
            <person name="Liu B."/>
            <person name="Eaton Z."/>
            <person name="Mclaughlin S."/>
            <person name="Kingan S."/>
            <person name="Baybayan P."/>
            <person name="Concepcion G."/>
            <person name="Jordan M."/>
            <person name="Riva A."/>
            <person name="Barbazuk W."/>
            <person name="Harkins T."/>
        </authorList>
    </citation>
    <scope>NUCLEOTIDE SEQUENCE [LARGE SCALE GENOMIC DNA]</scope>
    <source>
        <strain evidence="3">cv. Jamaican Lion 4</strain>
        <tissue evidence="2">Leaf</tissue>
    </source>
</reference>
<comment type="caution">
    <text evidence="2">The sequence shown here is derived from an EMBL/GenBank/DDBJ whole genome shotgun (WGS) entry which is preliminary data.</text>
</comment>
<evidence type="ECO:0000313" key="2">
    <source>
        <dbReference type="EMBL" id="KAF4364803.1"/>
    </source>
</evidence>
<protein>
    <submittedName>
        <fullName evidence="2">Uncharacterized protein</fullName>
    </submittedName>
</protein>
<name>A0A7J6F265_CANSA</name>
<organism evidence="2 3">
    <name type="scientific">Cannabis sativa</name>
    <name type="common">Hemp</name>
    <name type="synonym">Marijuana</name>
    <dbReference type="NCBI Taxonomy" id="3483"/>
    <lineage>
        <taxon>Eukaryota</taxon>
        <taxon>Viridiplantae</taxon>
        <taxon>Streptophyta</taxon>
        <taxon>Embryophyta</taxon>
        <taxon>Tracheophyta</taxon>
        <taxon>Spermatophyta</taxon>
        <taxon>Magnoliopsida</taxon>
        <taxon>eudicotyledons</taxon>
        <taxon>Gunneridae</taxon>
        <taxon>Pentapetalae</taxon>
        <taxon>rosids</taxon>
        <taxon>fabids</taxon>
        <taxon>Rosales</taxon>
        <taxon>Cannabaceae</taxon>
        <taxon>Cannabis</taxon>
    </lineage>
</organism>
<dbReference type="AlphaFoldDB" id="A0A7J6F265"/>
<dbReference type="EMBL" id="JAATIP010000164">
    <property type="protein sequence ID" value="KAF4364803.1"/>
    <property type="molecule type" value="Genomic_DNA"/>
</dbReference>
<gene>
    <name evidence="2" type="ORF">F8388_018479</name>
</gene>
<dbReference type="Proteomes" id="UP000525078">
    <property type="component" value="Unassembled WGS sequence"/>
</dbReference>
<feature type="signal peptide" evidence="1">
    <location>
        <begin position="1"/>
        <end position="28"/>
    </location>
</feature>
<evidence type="ECO:0000256" key="1">
    <source>
        <dbReference type="SAM" id="SignalP"/>
    </source>
</evidence>
<evidence type="ECO:0000313" key="3">
    <source>
        <dbReference type="Proteomes" id="UP000525078"/>
    </source>
</evidence>
<accession>A0A7J6F265</accession>
<keyword evidence="1" id="KW-0732">Signal</keyword>
<sequence length="41" mass="4642">MTTSNKFESLRLVALSLLPGMWTVSSWAEEPKSLSFLRKIS</sequence>
<proteinExistence type="predicted"/>